<organism evidence="2 3">
    <name type="scientific">Rhodonellum ikkaensis</name>
    <dbReference type="NCBI Taxonomy" id="336829"/>
    <lineage>
        <taxon>Bacteria</taxon>
        <taxon>Pseudomonadati</taxon>
        <taxon>Bacteroidota</taxon>
        <taxon>Cytophagia</taxon>
        <taxon>Cytophagales</taxon>
        <taxon>Cytophagaceae</taxon>
        <taxon>Rhodonellum</taxon>
    </lineage>
</organism>
<reference evidence="2 3" key="1">
    <citation type="submission" date="2016-10" db="EMBL/GenBank/DDBJ databases">
        <authorList>
            <person name="Varghese N."/>
            <person name="Submissions S."/>
        </authorList>
    </citation>
    <scope>NUCLEOTIDE SEQUENCE [LARGE SCALE GENOMIC DNA]</scope>
    <source>
        <strain evidence="2 3">DSM 17997</strain>
    </source>
</reference>
<feature type="domain" description="Thioredoxin" evidence="1">
    <location>
        <begin position="17"/>
        <end position="167"/>
    </location>
</feature>
<dbReference type="Pfam" id="PF08534">
    <property type="entry name" value="Redoxin"/>
    <property type="match status" value="1"/>
</dbReference>
<dbReference type="PANTHER" id="PTHR43640">
    <property type="entry name" value="OS07G0260300 PROTEIN"/>
    <property type="match status" value="1"/>
</dbReference>
<protein>
    <submittedName>
        <fullName evidence="2">Peroxiredoxin</fullName>
    </submittedName>
</protein>
<dbReference type="RefSeq" id="WP_019599272.1">
    <property type="nucleotide sequence ID" value="NZ_FNQC01000014.1"/>
</dbReference>
<dbReference type="SUPFAM" id="SSF52833">
    <property type="entry name" value="Thioredoxin-like"/>
    <property type="match status" value="1"/>
</dbReference>
<dbReference type="InterPro" id="IPR013766">
    <property type="entry name" value="Thioredoxin_domain"/>
</dbReference>
<evidence type="ECO:0000313" key="2">
    <source>
        <dbReference type="EMBL" id="SDZ43564.1"/>
    </source>
</evidence>
<dbReference type="Gene3D" id="3.40.30.10">
    <property type="entry name" value="Glutaredoxin"/>
    <property type="match status" value="1"/>
</dbReference>
<dbReference type="InterPro" id="IPR013740">
    <property type="entry name" value="Redoxin"/>
</dbReference>
<keyword evidence="3" id="KW-1185">Reference proteome</keyword>
<dbReference type="InterPro" id="IPR036249">
    <property type="entry name" value="Thioredoxin-like_sf"/>
</dbReference>
<dbReference type="EMBL" id="FNQC01000014">
    <property type="protein sequence ID" value="SDZ43564.1"/>
    <property type="molecule type" value="Genomic_DNA"/>
</dbReference>
<dbReference type="InterPro" id="IPR047262">
    <property type="entry name" value="PRX-like1"/>
</dbReference>
<proteinExistence type="predicted"/>
<sequence length="194" mass="21266">MKNLTLLISIFLLSFSFSQGQKVDDFSLTDALSGNTFALQNHAEAKAVILIFTTVSCPFSKLYEERILDLNRRFSGDGFVFALVNPHSGQDSEENPAAMKSRAQTQQINIPFLSDNNQSLTKQLNITKLPEAVVIASGPTGFSIAYRGAIDNNPQMAANANVKYLENALISIQNKRNPSPVSTRAVGCNVRRLN</sequence>
<dbReference type="Proteomes" id="UP000199663">
    <property type="component" value="Unassembled WGS sequence"/>
</dbReference>
<evidence type="ECO:0000259" key="1">
    <source>
        <dbReference type="PROSITE" id="PS51352"/>
    </source>
</evidence>
<gene>
    <name evidence="2" type="ORF">SAMN05444412_11498</name>
</gene>
<evidence type="ECO:0000313" key="3">
    <source>
        <dbReference type="Proteomes" id="UP000199663"/>
    </source>
</evidence>
<dbReference type="PANTHER" id="PTHR43640:SF1">
    <property type="entry name" value="THIOREDOXIN-DEPENDENT PEROXIREDOXIN"/>
    <property type="match status" value="1"/>
</dbReference>
<dbReference type="PROSITE" id="PS51352">
    <property type="entry name" value="THIOREDOXIN_2"/>
    <property type="match status" value="1"/>
</dbReference>
<comment type="caution">
    <text evidence="2">The sequence shown here is derived from an EMBL/GenBank/DDBJ whole genome shotgun (WGS) entry which is preliminary data.</text>
</comment>
<accession>A0A1H3T036</accession>
<name>A0A1H3T036_9BACT</name>